<dbReference type="GO" id="GO:0009788">
    <property type="term" value="P:negative regulation of abscisic acid-activated signaling pathway"/>
    <property type="evidence" value="ECO:0007669"/>
    <property type="project" value="InterPro"/>
</dbReference>
<dbReference type="EMBL" id="HG996468">
    <property type="protein sequence ID" value="CAG1849563.1"/>
    <property type="molecule type" value="Genomic_DNA"/>
</dbReference>
<dbReference type="EnsemblPlants" id="Ma03_t08590.1">
    <property type="protein sequence ID" value="Ma03_p08590.1"/>
    <property type="gene ID" value="Ma03_g08590"/>
</dbReference>
<organism evidence="10 11">
    <name type="scientific">Musa acuminata subsp. malaccensis</name>
    <name type="common">Wild banana</name>
    <name type="synonym">Musa malaccensis</name>
    <dbReference type="NCBI Taxonomy" id="214687"/>
    <lineage>
        <taxon>Eukaryota</taxon>
        <taxon>Viridiplantae</taxon>
        <taxon>Streptophyta</taxon>
        <taxon>Embryophyta</taxon>
        <taxon>Tracheophyta</taxon>
        <taxon>Spermatophyta</taxon>
        <taxon>Magnoliopsida</taxon>
        <taxon>Liliopsida</taxon>
        <taxon>Zingiberales</taxon>
        <taxon>Musaceae</taxon>
        <taxon>Musa</taxon>
    </lineage>
</organism>
<keyword evidence="4" id="KW-0862">Zinc</keyword>
<protein>
    <submittedName>
        <fullName evidence="9">(wild Malaysian banana) hypothetical protein</fullName>
    </submittedName>
</protein>
<evidence type="ECO:0000313" key="10">
    <source>
        <dbReference type="EnsemblPlants" id="Ma03_p08590.1"/>
    </source>
</evidence>
<proteinExistence type="predicted"/>
<dbReference type="PROSITE" id="PS00028">
    <property type="entry name" value="ZINC_FINGER_C2H2_1"/>
    <property type="match status" value="1"/>
</dbReference>
<dbReference type="AlphaFoldDB" id="A0A804I9V7"/>
<evidence type="ECO:0000256" key="3">
    <source>
        <dbReference type="ARBA" id="ARBA00022771"/>
    </source>
</evidence>
<dbReference type="InterPro" id="IPR036236">
    <property type="entry name" value="Znf_C2H2_sf"/>
</dbReference>
<dbReference type="PANTHER" id="PTHR47287">
    <property type="entry name" value="C2H2 AND C2HC ZINC FINGERS SUPERFAMILY PROTEIN"/>
    <property type="match status" value="1"/>
</dbReference>
<dbReference type="Gramene" id="Ma03_t08590.1">
    <property type="protein sequence ID" value="Ma03_p08590.1"/>
    <property type="gene ID" value="Ma03_g08590"/>
</dbReference>
<dbReference type="OrthoDB" id="772256at2759"/>
<keyword evidence="11" id="KW-1185">Reference proteome</keyword>
<dbReference type="Pfam" id="PF13912">
    <property type="entry name" value="zf-C2H2_6"/>
    <property type="match status" value="1"/>
</dbReference>
<dbReference type="PROSITE" id="PS50157">
    <property type="entry name" value="ZINC_FINGER_C2H2_2"/>
    <property type="match status" value="1"/>
</dbReference>
<feature type="compositionally biased region" description="Basic and acidic residues" evidence="7">
    <location>
        <begin position="89"/>
        <end position="105"/>
    </location>
</feature>
<dbReference type="GO" id="GO:0008270">
    <property type="term" value="F:zinc ion binding"/>
    <property type="evidence" value="ECO:0007669"/>
    <property type="project" value="UniProtKB-KW"/>
</dbReference>
<dbReference type="PANTHER" id="PTHR47287:SF15">
    <property type="entry name" value="ZINC FINGER PROTEIN 3-LIKE"/>
    <property type="match status" value="1"/>
</dbReference>
<feature type="region of interest" description="Disordered" evidence="7">
    <location>
        <begin position="86"/>
        <end position="139"/>
    </location>
</feature>
<dbReference type="OMA" id="NEPSKHD"/>
<dbReference type="Proteomes" id="UP000012960">
    <property type="component" value="Unplaced"/>
</dbReference>
<evidence type="ECO:0000313" key="9">
    <source>
        <dbReference type="EMBL" id="CAG1849563.1"/>
    </source>
</evidence>
<accession>A0A804I9V7</accession>
<reference evidence="10" key="2">
    <citation type="submission" date="2021-05" db="UniProtKB">
        <authorList>
            <consortium name="EnsemblPlants"/>
        </authorList>
    </citation>
    <scope>IDENTIFICATION</scope>
    <source>
        <strain evidence="10">subsp. malaccensis</strain>
    </source>
</reference>
<dbReference type="Gene3D" id="3.30.160.60">
    <property type="entry name" value="Classic Zinc Finger"/>
    <property type="match status" value="1"/>
</dbReference>
<dbReference type="InterPro" id="IPR044246">
    <property type="entry name" value="ZFP3-like"/>
</dbReference>
<keyword evidence="2" id="KW-0479">Metal-binding</keyword>
<keyword evidence="5" id="KW-0539">Nucleus</keyword>
<gene>
    <name evidence="9" type="ORF">GSMUA_211490.1</name>
</gene>
<keyword evidence="3 6" id="KW-0863">Zinc-finger</keyword>
<evidence type="ECO:0000256" key="6">
    <source>
        <dbReference type="PROSITE-ProRule" id="PRU00042"/>
    </source>
</evidence>
<feature type="domain" description="C2H2-type" evidence="8">
    <location>
        <begin position="17"/>
        <end position="44"/>
    </location>
</feature>
<dbReference type="InterPro" id="IPR013087">
    <property type="entry name" value="Znf_C2H2_type"/>
</dbReference>
<comment type="subcellular location">
    <subcellularLocation>
        <location evidence="1">Nucleus</location>
    </subcellularLocation>
</comment>
<sequence>MAGKKLRMDHTEGRRGFSCQFCDRIFPSKQALGGHQNSHRKEREAVKRAKTDVPLFPALSGINVHKLFPFSSSSNKRKYYCLGAFPENEPSKHDPTMRFEEEDRLQTTMGGSSSLMHNPSDVKNGGDQHEDEIDLTLHL</sequence>
<reference evidence="9" key="1">
    <citation type="submission" date="2021-03" db="EMBL/GenBank/DDBJ databases">
        <authorList>
            <consortium name="Genoscope - CEA"/>
            <person name="William W."/>
        </authorList>
    </citation>
    <scope>NUCLEOTIDE SEQUENCE</scope>
    <source>
        <strain evidence="9">Doubled-haploid Pahang</strain>
    </source>
</reference>
<evidence type="ECO:0000256" key="4">
    <source>
        <dbReference type="ARBA" id="ARBA00022833"/>
    </source>
</evidence>
<name>A0A804I9V7_MUSAM</name>
<evidence type="ECO:0000256" key="2">
    <source>
        <dbReference type="ARBA" id="ARBA00022723"/>
    </source>
</evidence>
<dbReference type="GO" id="GO:0005634">
    <property type="term" value="C:nucleus"/>
    <property type="evidence" value="ECO:0007669"/>
    <property type="project" value="UniProtKB-SubCell"/>
</dbReference>
<feature type="compositionally biased region" description="Acidic residues" evidence="7">
    <location>
        <begin position="129"/>
        <end position="139"/>
    </location>
</feature>
<evidence type="ECO:0000259" key="8">
    <source>
        <dbReference type="PROSITE" id="PS50157"/>
    </source>
</evidence>
<evidence type="ECO:0000313" key="11">
    <source>
        <dbReference type="Proteomes" id="UP000012960"/>
    </source>
</evidence>
<dbReference type="KEGG" id="mus:103978075"/>
<dbReference type="InParanoid" id="A0A804I9V7"/>
<evidence type="ECO:0000256" key="5">
    <source>
        <dbReference type="ARBA" id="ARBA00023242"/>
    </source>
</evidence>
<feature type="compositionally biased region" description="Polar residues" evidence="7">
    <location>
        <begin position="106"/>
        <end position="117"/>
    </location>
</feature>
<evidence type="ECO:0000256" key="1">
    <source>
        <dbReference type="ARBA" id="ARBA00004123"/>
    </source>
</evidence>
<evidence type="ECO:0000256" key="7">
    <source>
        <dbReference type="SAM" id="MobiDB-lite"/>
    </source>
</evidence>
<dbReference type="SUPFAM" id="SSF57667">
    <property type="entry name" value="beta-beta-alpha zinc fingers"/>
    <property type="match status" value="1"/>
</dbReference>